<dbReference type="CDD" id="cd23802">
    <property type="entry name" value="UBCc_UBE2Q"/>
    <property type="match status" value="1"/>
</dbReference>
<dbReference type="OrthoDB" id="47801at2759"/>
<dbReference type="EMBL" id="LHPF02000010">
    <property type="protein sequence ID" value="PSC72559.1"/>
    <property type="molecule type" value="Genomic_DNA"/>
</dbReference>
<evidence type="ECO:0000313" key="6">
    <source>
        <dbReference type="Proteomes" id="UP000239649"/>
    </source>
</evidence>
<dbReference type="PANTHER" id="PTHR46116">
    <property type="entry name" value="(E3-INDEPENDENT) E2 UBIQUITIN-CONJUGATING ENZYME"/>
    <property type="match status" value="1"/>
</dbReference>
<organism evidence="5 6">
    <name type="scientific">Micractinium conductrix</name>
    <dbReference type="NCBI Taxonomy" id="554055"/>
    <lineage>
        <taxon>Eukaryota</taxon>
        <taxon>Viridiplantae</taxon>
        <taxon>Chlorophyta</taxon>
        <taxon>core chlorophytes</taxon>
        <taxon>Trebouxiophyceae</taxon>
        <taxon>Chlorellales</taxon>
        <taxon>Chlorellaceae</taxon>
        <taxon>Chlorella clade</taxon>
        <taxon>Micractinium</taxon>
    </lineage>
</organism>
<feature type="compositionally biased region" description="Low complexity" evidence="3">
    <location>
        <begin position="382"/>
        <end position="419"/>
    </location>
</feature>
<dbReference type="PANTHER" id="PTHR46116:SF39">
    <property type="entry name" value="BACULOVIRAL IAP REPEAT-CONTAINING PROTEIN 6"/>
    <property type="match status" value="1"/>
</dbReference>
<dbReference type="GO" id="GO:0016740">
    <property type="term" value="F:transferase activity"/>
    <property type="evidence" value="ECO:0007669"/>
    <property type="project" value="UniProtKB-KW"/>
</dbReference>
<dbReference type="Pfam" id="PF00179">
    <property type="entry name" value="UQ_con"/>
    <property type="match status" value="1"/>
</dbReference>
<feature type="region of interest" description="Disordered" evidence="3">
    <location>
        <begin position="644"/>
        <end position="667"/>
    </location>
</feature>
<name>A0A2P6VEQ9_9CHLO</name>
<reference evidence="5 6" key="1">
    <citation type="journal article" date="2018" name="Plant J.">
        <title>Genome sequences of Chlorella sorokiniana UTEX 1602 and Micractinium conductrix SAG 241.80: implications to maltose excretion by a green alga.</title>
        <authorList>
            <person name="Arriola M.B."/>
            <person name="Velmurugan N."/>
            <person name="Zhang Y."/>
            <person name="Plunkett M.H."/>
            <person name="Hondzo H."/>
            <person name="Barney B.M."/>
        </authorList>
    </citation>
    <scope>NUCLEOTIDE SEQUENCE [LARGE SCALE GENOMIC DNA]</scope>
    <source>
        <strain evidence="5 6">SAG 241.80</strain>
    </source>
</reference>
<accession>A0A2P6VEQ9</accession>
<evidence type="ECO:0000256" key="1">
    <source>
        <dbReference type="ARBA" id="ARBA00022679"/>
    </source>
</evidence>
<dbReference type="Gene3D" id="3.10.110.10">
    <property type="entry name" value="Ubiquitin Conjugating Enzyme"/>
    <property type="match status" value="2"/>
</dbReference>
<feature type="compositionally biased region" description="Gly residues" evidence="3">
    <location>
        <begin position="650"/>
        <end position="665"/>
    </location>
</feature>
<proteinExistence type="predicted"/>
<evidence type="ECO:0000256" key="2">
    <source>
        <dbReference type="ARBA" id="ARBA00022786"/>
    </source>
</evidence>
<evidence type="ECO:0000313" key="5">
    <source>
        <dbReference type="EMBL" id="PSC72559.1"/>
    </source>
</evidence>
<feature type="region of interest" description="Disordered" evidence="3">
    <location>
        <begin position="381"/>
        <end position="424"/>
    </location>
</feature>
<sequence>MCTSSDRHIRMLRRGDMALEAGLRSSAAAIGELVDSLGEESLSAVTVEGSAARFTVSGEDGEQWAFAALFAGSSLPCAATLTCAGDGVRGLAKANSKLAARTTLARAVAAAGRCVAVDLDWVCEAEGDAAGSGSDEEMAEAGPMGAASDAEDGDDDELLREWSRRLVAVEKVERDIEAREASEEAQGNLDALQQRQIFDSRAAFRRLANELEEIFKAQDFNMLAEACGAPDGLYRWHVTLGGFSGDSPLAQDMREAGRRFGASSVQLQLVFKRPLHPFYPPSVQLVSPRFQGPLLSAVASHPLFSLQGWDPTRSAREALLLLKAFLEEHARVDFESERNAAGQAAAYLPVEVLLAKLEALTGTAAAAQSLEQYREMYRMREQQAASARRGGQQPGAAQAAAATSAQQQPASKKQKQSEAAAEKQTLKEAAMQKLLESKGVPSGAAVFKAGTGYGHRGADHGPVWDAKKAEAVQAARDRELGDVLAGLARELAANLGPAAAPADRADCTAAVRTSCLAPYLANQLGSASFQDMAARHTFYRSLLQCAEALCCAPTAELLSWRSEGSSRSIASAISQLETQASHFVRVYNQAAAPPGGAGGAGGSGAAAGQCVESAEDQEEHDLALFLLKVAPEVAEAAPAAARAAAPAAGGRRGGARGGAAGGGDEGQSAEEAYRLTLSQYRVRICDGVAANHKYRDTARNESMQPKLRARRVGRELASCESDLPVSASSSIFVVADETNSNLWKALITGPDSTPYAGGCFLFDIYFPPDYPRVPPKVEIRTTGGGSVRFNPNLYSDGKVCLSLLGTWQGSRGEAWSAEYSTVLQVLVSIQSLIFVDEPWYNEPGYEQRADDANSHRYSASLMPHTISWAMLDQLQHAPEYFRPIIQEHFRLRGAAILENCRRWVAWCREKEQSASARVVEQHLPALEAKIAKVRAGDEP</sequence>
<dbReference type="AlphaFoldDB" id="A0A2P6VEQ9"/>
<dbReference type="SMART" id="SM00212">
    <property type="entry name" value="UBCc"/>
    <property type="match status" value="1"/>
</dbReference>
<dbReference type="STRING" id="554055.A0A2P6VEQ9"/>
<evidence type="ECO:0000259" key="4">
    <source>
        <dbReference type="PROSITE" id="PS50127"/>
    </source>
</evidence>
<feature type="region of interest" description="Disordered" evidence="3">
    <location>
        <begin position="128"/>
        <end position="155"/>
    </location>
</feature>
<dbReference type="PROSITE" id="PS50127">
    <property type="entry name" value="UBC_2"/>
    <property type="match status" value="1"/>
</dbReference>
<comment type="caution">
    <text evidence="5">The sequence shown here is derived from an EMBL/GenBank/DDBJ whole genome shotgun (WGS) entry which is preliminary data.</text>
</comment>
<dbReference type="Proteomes" id="UP000239649">
    <property type="component" value="Unassembled WGS sequence"/>
</dbReference>
<gene>
    <name evidence="5" type="ORF">C2E20_4329</name>
</gene>
<dbReference type="CDD" id="cd23810">
    <property type="entry name" value="UBCc_BIRC6"/>
    <property type="match status" value="1"/>
</dbReference>
<dbReference type="InterPro" id="IPR016135">
    <property type="entry name" value="UBQ-conjugating_enzyme/RWD"/>
</dbReference>
<evidence type="ECO:0000256" key="3">
    <source>
        <dbReference type="SAM" id="MobiDB-lite"/>
    </source>
</evidence>
<keyword evidence="6" id="KW-1185">Reference proteome</keyword>
<dbReference type="InterPro" id="IPR000608">
    <property type="entry name" value="UBC"/>
</dbReference>
<feature type="domain" description="UBC core" evidence="4">
    <location>
        <begin position="707"/>
        <end position="878"/>
    </location>
</feature>
<keyword evidence="1" id="KW-0808">Transferase</keyword>
<dbReference type="SUPFAM" id="SSF54495">
    <property type="entry name" value="UBC-like"/>
    <property type="match status" value="2"/>
</dbReference>
<keyword evidence="2" id="KW-0833">Ubl conjugation pathway</keyword>
<protein>
    <submittedName>
        <fullName evidence="5">Baculoviral IAP repeat-containing 6-like isoform X2 isoform B</fullName>
    </submittedName>
</protein>